<evidence type="ECO:0000313" key="4">
    <source>
        <dbReference type="Proteomes" id="UP000321113"/>
    </source>
</evidence>
<name>A0A511QN54_9VIBR</name>
<keyword evidence="4" id="KW-1185">Reference proteome</keyword>
<reference evidence="3 4" key="1">
    <citation type="submission" date="2019-07" db="EMBL/GenBank/DDBJ databases">
        <title>Whole genome shotgun sequence of Vibrio superstes NBRC 103154.</title>
        <authorList>
            <person name="Hosoyama A."/>
            <person name="Uohara A."/>
            <person name="Ohji S."/>
            <person name="Ichikawa N."/>
        </authorList>
    </citation>
    <scope>NUCLEOTIDE SEQUENCE [LARGE SCALE GENOMIC DNA]</scope>
    <source>
        <strain evidence="3 4">NBRC 103154</strain>
    </source>
</reference>
<dbReference type="Pfam" id="PF11740">
    <property type="entry name" value="KfrA_N"/>
    <property type="match status" value="1"/>
</dbReference>
<dbReference type="InterPro" id="IPR021104">
    <property type="entry name" value="KfrA_DNA-bd_N"/>
</dbReference>
<feature type="coiled-coil region" evidence="1">
    <location>
        <begin position="95"/>
        <end position="143"/>
    </location>
</feature>
<evidence type="ECO:0000259" key="2">
    <source>
        <dbReference type="Pfam" id="PF11740"/>
    </source>
</evidence>
<dbReference type="AlphaFoldDB" id="A0A511QN54"/>
<accession>A0A511QN54</accession>
<evidence type="ECO:0000256" key="1">
    <source>
        <dbReference type="SAM" id="Coils"/>
    </source>
</evidence>
<dbReference type="OrthoDB" id="5829307at2"/>
<dbReference type="RefSeq" id="WP_119011178.1">
    <property type="nucleotide sequence ID" value="NZ_BJXK01000003.1"/>
</dbReference>
<dbReference type="EMBL" id="BJXK01000003">
    <property type="protein sequence ID" value="GEM78758.1"/>
    <property type="molecule type" value="Genomic_DNA"/>
</dbReference>
<dbReference type="Gene3D" id="1.10.10.10">
    <property type="entry name" value="Winged helix-like DNA-binding domain superfamily/Winged helix DNA-binding domain"/>
    <property type="match status" value="1"/>
</dbReference>
<dbReference type="InterPro" id="IPR036388">
    <property type="entry name" value="WH-like_DNA-bd_sf"/>
</dbReference>
<organism evidence="3 4">
    <name type="scientific">Vibrio superstes NBRC 103154</name>
    <dbReference type="NCBI Taxonomy" id="1219062"/>
    <lineage>
        <taxon>Bacteria</taxon>
        <taxon>Pseudomonadati</taxon>
        <taxon>Pseudomonadota</taxon>
        <taxon>Gammaproteobacteria</taxon>
        <taxon>Vibrionales</taxon>
        <taxon>Vibrionaceae</taxon>
        <taxon>Vibrio</taxon>
    </lineage>
</organism>
<dbReference type="Proteomes" id="UP000321113">
    <property type="component" value="Unassembled WGS sequence"/>
</dbReference>
<proteinExistence type="predicted"/>
<gene>
    <name evidence="3" type="ORF">VSU01S_10030</name>
</gene>
<keyword evidence="1" id="KW-0175">Coiled coil</keyword>
<evidence type="ECO:0000313" key="3">
    <source>
        <dbReference type="EMBL" id="GEM78758.1"/>
    </source>
</evidence>
<feature type="domain" description="KfrA N-terminal DNA-binding" evidence="2">
    <location>
        <begin position="9"/>
        <end position="122"/>
    </location>
</feature>
<protein>
    <recommendedName>
        <fullName evidence="2">KfrA N-terminal DNA-binding domain-containing protein</fullName>
    </recommendedName>
</protein>
<sequence>MNESEVKRNAVKGFCEQFLEEKQTYPTVRDIQAGVEEVNSTSTCHKYFKEWREQREFKAVERVKMIPISDAVAKAIQENIDRIVSEQVSVYESVNQEHSRHIDSLTADLKEAEDRIAALQKAVETAFEEKAELEIRLRLAVQKGLAIVLS</sequence>
<comment type="caution">
    <text evidence="3">The sequence shown here is derived from an EMBL/GenBank/DDBJ whole genome shotgun (WGS) entry which is preliminary data.</text>
</comment>